<name>A0A9X8IYP2_BACCE</name>
<sequence length="169" mass="19319">MATPKVDHTEKRPNDPKEYNGVDLRKLKEKHREILRFLVASEFNYEATANKYDYHIKSIYRIANYEKSRAYLSWLSSGDREGQIASAHEVLARLTAVAREDTYDEHVTPSGSKVVKKVDNRDALKALELLGKSHGLFVEKQITQQETTIVVDIEGLEDDIEGLEDDIEV</sequence>
<evidence type="ECO:0000313" key="2">
    <source>
        <dbReference type="EMBL" id="RWQ72939.1"/>
    </source>
</evidence>
<dbReference type="EMBL" id="QNGD03000008">
    <property type="protein sequence ID" value="RWQ72939.1"/>
    <property type="molecule type" value="Genomic_DNA"/>
</dbReference>
<evidence type="ECO:0008006" key="4">
    <source>
        <dbReference type="Google" id="ProtNLM"/>
    </source>
</evidence>
<evidence type="ECO:0000313" key="3">
    <source>
        <dbReference type="Proteomes" id="UP000253597"/>
    </source>
</evidence>
<accession>A0A9X8IYP2</accession>
<protein>
    <recommendedName>
        <fullName evidence="4">Terminase small subunit</fullName>
    </recommendedName>
</protein>
<gene>
    <name evidence="2" type="ORF">DR116_0016555</name>
</gene>
<feature type="region of interest" description="Disordered" evidence="1">
    <location>
        <begin position="1"/>
        <end position="21"/>
    </location>
</feature>
<dbReference type="AlphaFoldDB" id="A0A9X8IYP2"/>
<proteinExistence type="predicted"/>
<dbReference type="Proteomes" id="UP000253597">
    <property type="component" value="Unassembled WGS sequence"/>
</dbReference>
<comment type="caution">
    <text evidence="2">The sequence shown here is derived from an EMBL/GenBank/DDBJ whole genome shotgun (WGS) entry which is preliminary data.</text>
</comment>
<evidence type="ECO:0000256" key="1">
    <source>
        <dbReference type="SAM" id="MobiDB-lite"/>
    </source>
</evidence>
<reference evidence="2 3" key="1">
    <citation type="submission" date="2019-01" db="EMBL/GenBank/DDBJ databases">
        <title>Draft genome sequence of heavy metal resistant Bacillus cereus NWUAB01.</title>
        <authorList>
            <person name="Babalola O."/>
            <person name="Aremu B.R."/>
            <person name="Ayangbenro A.S."/>
        </authorList>
    </citation>
    <scope>NUCLEOTIDE SEQUENCE [LARGE SCALE GENOMIC DNA]</scope>
    <source>
        <strain evidence="2 3">NWUAB01</strain>
    </source>
</reference>
<dbReference type="RefSeq" id="WP_124749783.1">
    <property type="nucleotide sequence ID" value="NZ_QNGD03000008.1"/>
</dbReference>
<dbReference type="Gene3D" id="6.10.140.2160">
    <property type="match status" value="1"/>
</dbReference>
<organism evidence="2 3">
    <name type="scientific">Bacillus cereus</name>
    <dbReference type="NCBI Taxonomy" id="1396"/>
    <lineage>
        <taxon>Bacteria</taxon>
        <taxon>Bacillati</taxon>
        <taxon>Bacillota</taxon>
        <taxon>Bacilli</taxon>
        <taxon>Bacillales</taxon>
        <taxon>Bacillaceae</taxon>
        <taxon>Bacillus</taxon>
        <taxon>Bacillus cereus group</taxon>
    </lineage>
</organism>